<evidence type="ECO:0000313" key="4">
    <source>
        <dbReference type="EMBL" id="KHT54110.1"/>
    </source>
</evidence>
<dbReference type="InterPro" id="IPR027791">
    <property type="entry name" value="Galactosyl_T_C"/>
</dbReference>
<dbReference type="CDD" id="cd04186">
    <property type="entry name" value="GT_2_like_c"/>
    <property type="match status" value="1"/>
</dbReference>
<dbReference type="Proteomes" id="UP000031197">
    <property type="component" value="Unassembled WGS sequence"/>
</dbReference>
<dbReference type="SUPFAM" id="SSF53448">
    <property type="entry name" value="Nucleotide-diphospho-sugar transferases"/>
    <property type="match status" value="1"/>
</dbReference>
<dbReference type="InterPro" id="IPR001173">
    <property type="entry name" value="Glyco_trans_2-like"/>
</dbReference>
<dbReference type="EMBL" id="JWLW01000012">
    <property type="protein sequence ID" value="KHT54110.1"/>
    <property type="molecule type" value="Genomic_DNA"/>
</dbReference>
<gene>
    <name evidence="4" type="ORF">RJ41_06085</name>
</gene>
<dbReference type="Pfam" id="PF02709">
    <property type="entry name" value="Glyco_transf_7C"/>
    <property type="match status" value="1"/>
</dbReference>
<evidence type="ECO:0000313" key="5">
    <source>
        <dbReference type="Proteomes" id="UP000031197"/>
    </source>
</evidence>
<dbReference type="GO" id="GO:0016740">
    <property type="term" value="F:transferase activity"/>
    <property type="evidence" value="ECO:0007669"/>
    <property type="project" value="UniProtKB-KW"/>
</dbReference>
<evidence type="ECO:0000259" key="2">
    <source>
        <dbReference type="Pfam" id="PF00535"/>
    </source>
</evidence>
<dbReference type="PANTHER" id="PTHR43179:SF7">
    <property type="entry name" value="RHAMNOSYLTRANSFERASE WBBL"/>
    <property type="match status" value="1"/>
</dbReference>
<dbReference type="PANTHER" id="PTHR43179">
    <property type="entry name" value="RHAMNOSYLTRANSFERASE WBBL"/>
    <property type="match status" value="1"/>
</dbReference>
<evidence type="ECO:0000256" key="1">
    <source>
        <dbReference type="ARBA" id="ARBA00022679"/>
    </source>
</evidence>
<dbReference type="Gene3D" id="3.90.550.10">
    <property type="entry name" value="Spore Coat Polysaccharide Biosynthesis Protein SpsA, Chain A"/>
    <property type="match status" value="1"/>
</dbReference>
<dbReference type="AlphaFoldDB" id="A0A0B3Z6X9"/>
<evidence type="ECO:0000259" key="3">
    <source>
        <dbReference type="Pfam" id="PF02709"/>
    </source>
</evidence>
<organism evidence="4 5">
    <name type="scientific">Alteromonas marina</name>
    <dbReference type="NCBI Taxonomy" id="203795"/>
    <lineage>
        <taxon>Bacteria</taxon>
        <taxon>Pseudomonadati</taxon>
        <taxon>Pseudomonadota</taxon>
        <taxon>Gammaproteobacteria</taxon>
        <taxon>Alteromonadales</taxon>
        <taxon>Alteromonadaceae</taxon>
        <taxon>Alteromonas/Salinimonas group</taxon>
        <taxon>Alteromonas</taxon>
    </lineage>
</organism>
<dbReference type="Pfam" id="PF00535">
    <property type="entry name" value="Glycos_transf_2"/>
    <property type="match status" value="1"/>
</dbReference>
<accession>A0A0B3Z6X9</accession>
<sequence>MIVVNYYSEKQIENLLSLLCIEKHTDNFEVIVVSNSGVITSPAILRYCRVLYPDTNCGYARACNLGAKNANTDILVFCNPDIHSTFAQIKELVDITKRNESIGLLSIDTSNSLGKASNVTIQNTSDKVIGCLYVFRRSVFEGLSGWDENFFLWGEDTDLCLRVRKLNLSTSVAQNSGITHDAGVTWRTSQREKNILYTRVWLSSQTYLQLKHAGIQAAWKYLVKQIMIELVRVVTRKKPLGRAHHSLTHLKFCTFLLLKGNSIEDWVKFNGEKYKWQTV</sequence>
<protein>
    <recommendedName>
        <fullName evidence="6">Glycosyltransferase 2-like domain-containing protein</fullName>
    </recommendedName>
</protein>
<comment type="caution">
    <text evidence="4">The sequence shown here is derived from an EMBL/GenBank/DDBJ whole genome shotgun (WGS) entry which is preliminary data.</text>
</comment>
<feature type="domain" description="Glycosyltransferase 2-like" evidence="2">
    <location>
        <begin position="2"/>
        <end position="102"/>
    </location>
</feature>
<name>A0A0B3Z6X9_9ALTE</name>
<evidence type="ECO:0008006" key="6">
    <source>
        <dbReference type="Google" id="ProtNLM"/>
    </source>
</evidence>
<keyword evidence="1" id="KW-0808">Transferase</keyword>
<feature type="domain" description="Galactosyltransferase C-terminal" evidence="3">
    <location>
        <begin position="116"/>
        <end position="175"/>
    </location>
</feature>
<dbReference type="InterPro" id="IPR029044">
    <property type="entry name" value="Nucleotide-diphossugar_trans"/>
</dbReference>
<proteinExistence type="predicted"/>
<keyword evidence="5" id="KW-1185">Reference proteome</keyword>
<reference evidence="4 5" key="1">
    <citation type="submission" date="2014-12" db="EMBL/GenBank/DDBJ databases">
        <title>Genome sequencing of Alteromonas marina AD001.</title>
        <authorList>
            <person name="Adrian T.G.S."/>
            <person name="Chan K.G."/>
        </authorList>
    </citation>
    <scope>NUCLEOTIDE SEQUENCE [LARGE SCALE GENOMIC DNA]</scope>
    <source>
        <strain evidence="4 5">AD001</strain>
    </source>
</reference>